<feature type="domain" description="F-box" evidence="2">
    <location>
        <begin position="26"/>
        <end position="62"/>
    </location>
</feature>
<dbReference type="Gene3D" id="1.20.1280.50">
    <property type="match status" value="1"/>
</dbReference>
<dbReference type="InterPro" id="IPR036047">
    <property type="entry name" value="F-box-like_dom_sf"/>
</dbReference>
<dbReference type="InterPro" id="IPR053197">
    <property type="entry name" value="F-box_SCFL_complex_component"/>
</dbReference>
<evidence type="ECO:0000256" key="1">
    <source>
        <dbReference type="SAM" id="MobiDB-lite"/>
    </source>
</evidence>
<dbReference type="SMART" id="SM00256">
    <property type="entry name" value="FBOX"/>
    <property type="match status" value="1"/>
</dbReference>
<dbReference type="Proteomes" id="UP000275267">
    <property type="component" value="Unassembled WGS sequence"/>
</dbReference>
<sequence length="137" mass="14820">MRAIRSPTSFGLPHFAPAADNDGCQPLCLSDLPDDLLRHILSFAPAKEAAATAVISRRWRSLWRTCGAVNLDSRSYGRCLNSAETRGGFFRGAEAALAAARKPSGSSRSASIWNPRIAPSRRRSRLAPAPRSRSCTP</sequence>
<organism evidence="3 4">
    <name type="scientific">Panicum miliaceum</name>
    <name type="common">Proso millet</name>
    <name type="synonym">Broomcorn millet</name>
    <dbReference type="NCBI Taxonomy" id="4540"/>
    <lineage>
        <taxon>Eukaryota</taxon>
        <taxon>Viridiplantae</taxon>
        <taxon>Streptophyta</taxon>
        <taxon>Embryophyta</taxon>
        <taxon>Tracheophyta</taxon>
        <taxon>Spermatophyta</taxon>
        <taxon>Magnoliopsida</taxon>
        <taxon>Liliopsida</taxon>
        <taxon>Poales</taxon>
        <taxon>Poaceae</taxon>
        <taxon>PACMAD clade</taxon>
        <taxon>Panicoideae</taxon>
        <taxon>Panicodae</taxon>
        <taxon>Paniceae</taxon>
        <taxon>Panicinae</taxon>
        <taxon>Panicum</taxon>
        <taxon>Panicum sect. Panicum</taxon>
    </lineage>
</organism>
<evidence type="ECO:0000313" key="4">
    <source>
        <dbReference type="Proteomes" id="UP000275267"/>
    </source>
</evidence>
<protein>
    <recommendedName>
        <fullName evidence="2">F-box domain-containing protein</fullName>
    </recommendedName>
</protein>
<dbReference type="PANTHER" id="PTHR34223">
    <property type="entry name" value="OS11G0201299 PROTEIN"/>
    <property type="match status" value="1"/>
</dbReference>
<keyword evidence="4" id="KW-1185">Reference proteome</keyword>
<dbReference type="STRING" id="4540.A0A3L6SVV3"/>
<comment type="caution">
    <text evidence="3">The sequence shown here is derived from an EMBL/GenBank/DDBJ whole genome shotgun (WGS) entry which is preliminary data.</text>
</comment>
<accession>A0A3L6SVV3</accession>
<evidence type="ECO:0000259" key="2">
    <source>
        <dbReference type="PROSITE" id="PS50181"/>
    </source>
</evidence>
<dbReference type="AlphaFoldDB" id="A0A3L6SVV3"/>
<feature type="region of interest" description="Disordered" evidence="1">
    <location>
        <begin position="101"/>
        <end position="137"/>
    </location>
</feature>
<reference evidence="4" key="1">
    <citation type="journal article" date="2019" name="Nat. Commun.">
        <title>The genome of broomcorn millet.</title>
        <authorList>
            <person name="Zou C."/>
            <person name="Miki D."/>
            <person name="Li D."/>
            <person name="Tang Q."/>
            <person name="Xiao L."/>
            <person name="Rajput S."/>
            <person name="Deng P."/>
            <person name="Jia W."/>
            <person name="Huang R."/>
            <person name="Zhang M."/>
            <person name="Sun Y."/>
            <person name="Hu J."/>
            <person name="Fu X."/>
            <person name="Schnable P.S."/>
            <person name="Li F."/>
            <person name="Zhang H."/>
            <person name="Feng B."/>
            <person name="Zhu X."/>
            <person name="Liu R."/>
            <person name="Schnable J.C."/>
            <person name="Zhu J.-K."/>
            <person name="Zhang H."/>
        </authorList>
    </citation>
    <scope>NUCLEOTIDE SEQUENCE [LARGE SCALE GENOMIC DNA]</scope>
</reference>
<proteinExistence type="predicted"/>
<dbReference type="PROSITE" id="PS50181">
    <property type="entry name" value="FBOX"/>
    <property type="match status" value="1"/>
</dbReference>
<gene>
    <name evidence="3" type="ORF">C2845_PM07G26050</name>
</gene>
<name>A0A3L6SVV3_PANMI</name>
<dbReference type="PANTHER" id="PTHR34223:SF51">
    <property type="entry name" value="OS06G0556300 PROTEIN"/>
    <property type="match status" value="1"/>
</dbReference>
<dbReference type="SUPFAM" id="SSF81383">
    <property type="entry name" value="F-box domain"/>
    <property type="match status" value="1"/>
</dbReference>
<dbReference type="InterPro" id="IPR001810">
    <property type="entry name" value="F-box_dom"/>
</dbReference>
<dbReference type="EMBL" id="PQIB02000004">
    <property type="protein sequence ID" value="RLN25623.1"/>
    <property type="molecule type" value="Genomic_DNA"/>
</dbReference>
<dbReference type="OrthoDB" id="612216at2759"/>
<feature type="compositionally biased region" description="Low complexity" evidence="1">
    <location>
        <begin position="126"/>
        <end position="137"/>
    </location>
</feature>
<dbReference type="Pfam" id="PF00646">
    <property type="entry name" value="F-box"/>
    <property type="match status" value="1"/>
</dbReference>
<evidence type="ECO:0000313" key="3">
    <source>
        <dbReference type="EMBL" id="RLN25623.1"/>
    </source>
</evidence>